<keyword evidence="16" id="KW-0408">Iron</keyword>
<evidence type="ECO:0000256" key="8">
    <source>
        <dbReference type="ARBA" id="ARBA00022617"/>
    </source>
</evidence>
<keyword evidence="15" id="KW-1133">Transmembrane helix</keyword>
<dbReference type="GO" id="GO:0016020">
    <property type="term" value="C:membrane"/>
    <property type="evidence" value="ECO:0007669"/>
    <property type="project" value="UniProtKB-SubCell"/>
</dbReference>
<dbReference type="InterPro" id="IPR041267">
    <property type="entry name" value="NLRP_HD2"/>
</dbReference>
<evidence type="ECO:0000256" key="2">
    <source>
        <dbReference type="ARBA" id="ARBA00004141"/>
    </source>
</evidence>
<dbReference type="EMBL" id="KB473412">
    <property type="protein sequence ID" value="EMP42426.1"/>
    <property type="molecule type" value="Genomic_DNA"/>
</dbReference>
<dbReference type="GO" id="GO:0005524">
    <property type="term" value="F:ATP binding"/>
    <property type="evidence" value="ECO:0007669"/>
    <property type="project" value="UniProtKB-KW"/>
</dbReference>
<name>M7BX58_CHEMY</name>
<evidence type="ECO:0000256" key="7">
    <source>
        <dbReference type="ARBA" id="ARBA00022490"/>
    </source>
</evidence>
<dbReference type="Pfam" id="PF05729">
    <property type="entry name" value="NACHT"/>
    <property type="match status" value="1"/>
</dbReference>
<keyword evidence="25" id="KW-1185">Reference proteome</keyword>
<dbReference type="PANTHER" id="PTHR45690:SF19">
    <property type="entry name" value="NACHT, LRR AND PYD DOMAINS-CONTAINING PROTEIN 3"/>
    <property type="match status" value="1"/>
</dbReference>
<feature type="domain" description="NACHT" evidence="23">
    <location>
        <begin position="556"/>
        <end position="642"/>
    </location>
</feature>
<dbReference type="SUPFAM" id="SSF52047">
    <property type="entry name" value="RNI-like"/>
    <property type="match status" value="1"/>
</dbReference>
<comment type="pathway">
    <text evidence="3">Carbohydrate metabolism; tricarboxylic acid cycle.</text>
</comment>
<dbReference type="Gene3D" id="3.80.10.10">
    <property type="entry name" value="Ribonuclease Inhibitor"/>
    <property type="match status" value="2"/>
</dbReference>
<comment type="subcellular location">
    <subcellularLocation>
        <location evidence="1">Inflammasome</location>
    </subcellularLocation>
    <subcellularLocation>
        <location evidence="2">Membrane</location>
        <topology evidence="2">Multi-pass membrane protein</topology>
    </subcellularLocation>
</comment>
<feature type="compositionally biased region" description="Polar residues" evidence="22">
    <location>
        <begin position="164"/>
        <end position="183"/>
    </location>
</feature>
<dbReference type="GO" id="GO:0005829">
    <property type="term" value="C:cytosol"/>
    <property type="evidence" value="ECO:0007669"/>
    <property type="project" value="UniProtKB-SubCell"/>
</dbReference>
<dbReference type="InterPro" id="IPR014314">
    <property type="entry name" value="Succ_DH_cytb556"/>
</dbReference>
<dbReference type="Gene3D" id="1.20.1300.10">
    <property type="entry name" value="Fumarate reductase/succinate dehydrogenase, transmembrane subunit"/>
    <property type="match status" value="1"/>
</dbReference>
<dbReference type="SUPFAM" id="SSF81343">
    <property type="entry name" value="Fumarate reductase respiratory complex transmembrane subunits"/>
    <property type="match status" value="2"/>
</dbReference>
<dbReference type="Gene3D" id="3.40.50.300">
    <property type="entry name" value="P-loop containing nucleotide triphosphate hydrolases"/>
    <property type="match status" value="1"/>
</dbReference>
<keyword evidence="7" id="KW-0963">Cytoplasm</keyword>
<feature type="region of interest" description="Disordered" evidence="22">
    <location>
        <begin position="163"/>
        <end position="187"/>
    </location>
</feature>
<dbReference type="AlphaFoldDB" id="M7BX58"/>
<keyword evidence="9" id="KW-0812">Transmembrane</keyword>
<evidence type="ECO:0000256" key="9">
    <source>
        <dbReference type="ARBA" id="ARBA00022692"/>
    </source>
</evidence>
<dbReference type="eggNOG" id="KOG0449">
    <property type="taxonomic scope" value="Eukaryota"/>
</dbReference>
<reference evidence="25" key="1">
    <citation type="journal article" date="2013" name="Nat. Genet.">
        <title>The draft genomes of soft-shell turtle and green sea turtle yield insights into the development and evolution of the turtle-specific body plan.</title>
        <authorList>
            <person name="Wang Z."/>
            <person name="Pascual-Anaya J."/>
            <person name="Zadissa A."/>
            <person name="Li W."/>
            <person name="Niimura Y."/>
            <person name="Huang Z."/>
            <person name="Li C."/>
            <person name="White S."/>
            <person name="Xiong Z."/>
            <person name="Fang D."/>
            <person name="Wang B."/>
            <person name="Ming Y."/>
            <person name="Chen Y."/>
            <person name="Zheng Y."/>
            <person name="Kuraku S."/>
            <person name="Pignatelli M."/>
            <person name="Herrero J."/>
            <person name="Beal K."/>
            <person name="Nozawa M."/>
            <person name="Li Q."/>
            <person name="Wang J."/>
            <person name="Zhang H."/>
            <person name="Yu L."/>
            <person name="Shigenobu S."/>
            <person name="Wang J."/>
            <person name="Liu J."/>
            <person name="Flicek P."/>
            <person name="Searle S."/>
            <person name="Wang J."/>
            <person name="Kuratani S."/>
            <person name="Yin Y."/>
            <person name="Aken B."/>
            <person name="Zhang G."/>
            <person name="Irie N."/>
        </authorList>
    </citation>
    <scope>NUCLEOTIDE SEQUENCE [LARGE SCALE GENOMIC DNA]</scope>
</reference>
<evidence type="ECO:0000256" key="6">
    <source>
        <dbReference type="ARBA" id="ARBA00014631"/>
    </source>
</evidence>
<dbReference type="STRING" id="8469.M7BX58"/>
<comment type="function">
    <text evidence="21">Membrane-anchoring subunit of succinate dehydrogenase (SDH) that is involved in complex II of the mitochondrial electron transport chain and is responsible for transferring electrons from succinate to ubiquinone (coenzyme Q). SDH also oxidizes malate to the non-canonical enol form of oxaloacetate, enol-oxaloacetate. Enol-oxaloacetate, which is a potent inhibitor of the succinate dehydrogenase activity, is further isomerized into keto-oxaloacetate.</text>
</comment>
<evidence type="ECO:0000256" key="20">
    <source>
        <dbReference type="ARBA" id="ARBA00045023"/>
    </source>
</evidence>
<accession>M7BX58</accession>
<dbReference type="InterPro" id="IPR034804">
    <property type="entry name" value="SQR/QFR_C/D"/>
</dbReference>
<evidence type="ECO:0000256" key="13">
    <source>
        <dbReference type="ARBA" id="ARBA00022840"/>
    </source>
</evidence>
<sequence length="1137" mass="128832">MSTAPQLEPCKPKSADQRQLQVFNCCVAVPLEIPLRTGESLSDIEPLKKFLSHSLAQRHVGQRCLWTRLSPSLSMRHVVPMGTAAKEEMAQFCDKNTQSNRPMSPHITIYKWSLPMLMSIAHRGTGVAMSAVYIRGYLRSCRALVTMSDTSRALASDWARNRSGESSSMLSHCSQKPVSSPGRSSGVAVPPPALIIRFRAWSLAMVLLVSLVVARALQLRGYPLCICGYKLCIRAGPYTPVSRLLYVVRPGALHMCAIWVSLFGLAALILPEQFPYYLAFVKSLSLGPALIYSAKFALAFPLTYHTWNGIRHLVSSLDGAAYNIVAFRNHMDNYSSGELKKLSDHFRPDLVYVIENDILTVLQELTSRGVVTAQQAQDYHDWERNHDSASAAEKLADDILAMNQAAGLGLWECLFALQSRWAHPNLHGMVEEIIQNGQNLLQENLLNENGHALDAELKACQVEHKAKLCDLTGMMKENKMPGRSEGQIFPISNRYVELKVISDRHFKKQTHQEHEALAAAGELNEYRLQRRIKSELERITPDRLFRWCFRTHHVPLSVMVSGVAGVGKTTLAQKFIFDWAMGKHYQKFAFVFFFKFRDLNTITEKRSLESLICQTYPHLQDKLPRVLEDPEKLLFIFDGLDESKTDLKLSRGGSQELYERVSREAFAYVRDSQVLYTLCYNPSYCWITCMALKPCFIARAGRPQPAPKTVTQLFVSYVTHIMANHTQERPEPQRMRDTLVKVGWLAEYGITNHILVFDLKYLQDFNVEFSPFLSGFLVENPQTDDSAQVTYSFLHLTIQEFFAALVHYLDYKEDKFRDTMDKARSCKEGDYEIFSRFLAGLSHPATKMPLEKYVGKFSAEATRKVIGWLSEMNYEELQSPEEPKGKRRLMNVLNLFFESQNSQLVHDVVGKAAHMDFSDLYLMPVDCTVLAYVLSCCEEIQRLTLDSCFIQNEGLERLRPELHKVRELSLLDNDLKDPTMKDICKALKHQNCRLEALSLGKNAFTEQCCEELASALAGNRTLLSLDLKKNKLRTGGLSYLSRVFESPECKIQKLGLQETGLSDESCGALCSALSQNSTLRHLNLSANNFTDRCAEDMHLLILTCPSLTEIRLGLSDFSPEVEKQLKSLQREGLVIHF</sequence>
<dbReference type="InterPro" id="IPR018495">
    <property type="entry name" value="Succ_DH_cyt_bsu_CS"/>
</dbReference>
<proteinExistence type="inferred from homology"/>
<dbReference type="GO" id="GO:0009055">
    <property type="term" value="F:electron transfer activity"/>
    <property type="evidence" value="ECO:0007669"/>
    <property type="project" value="InterPro"/>
</dbReference>
<evidence type="ECO:0000256" key="5">
    <source>
        <dbReference type="ARBA" id="ARBA00011758"/>
    </source>
</evidence>
<evidence type="ECO:0000256" key="11">
    <source>
        <dbReference type="ARBA" id="ARBA00022737"/>
    </source>
</evidence>
<evidence type="ECO:0000256" key="15">
    <source>
        <dbReference type="ARBA" id="ARBA00022989"/>
    </source>
</evidence>
<evidence type="ECO:0000256" key="10">
    <source>
        <dbReference type="ARBA" id="ARBA00022723"/>
    </source>
</evidence>
<dbReference type="PROSITE" id="PS50837">
    <property type="entry name" value="NACHT"/>
    <property type="match status" value="1"/>
</dbReference>
<organism evidence="24 25">
    <name type="scientific">Chelonia mydas</name>
    <name type="common">Green sea-turtle</name>
    <name type="synonym">Chelonia agassizi</name>
    <dbReference type="NCBI Taxonomy" id="8469"/>
    <lineage>
        <taxon>Eukaryota</taxon>
        <taxon>Metazoa</taxon>
        <taxon>Chordata</taxon>
        <taxon>Craniata</taxon>
        <taxon>Vertebrata</taxon>
        <taxon>Euteleostomi</taxon>
        <taxon>Archelosauria</taxon>
        <taxon>Testudinata</taxon>
        <taxon>Testudines</taxon>
        <taxon>Cryptodira</taxon>
        <taxon>Durocryptodira</taxon>
        <taxon>Americhelydia</taxon>
        <taxon>Chelonioidea</taxon>
        <taxon>Cheloniidae</taxon>
        <taxon>Chelonia</taxon>
    </lineage>
</organism>
<keyword evidence="12" id="KW-0547">Nucleotide-binding</keyword>
<dbReference type="Pfam" id="PF13516">
    <property type="entry name" value="LRR_6"/>
    <property type="match status" value="2"/>
</dbReference>
<dbReference type="Gene3D" id="1.20.5.540">
    <property type="entry name" value="Single helix bin"/>
    <property type="match status" value="1"/>
</dbReference>
<evidence type="ECO:0000313" key="25">
    <source>
        <dbReference type="Proteomes" id="UP000031443"/>
    </source>
</evidence>
<keyword evidence="17" id="KW-0472">Membrane</keyword>
<dbReference type="InterPro" id="IPR050637">
    <property type="entry name" value="NLRP_innate_immun_reg"/>
</dbReference>
<evidence type="ECO:0000256" key="4">
    <source>
        <dbReference type="ARBA" id="ARBA00008665"/>
    </source>
</evidence>
<dbReference type="Proteomes" id="UP000031443">
    <property type="component" value="Unassembled WGS sequence"/>
</dbReference>
<keyword evidence="10" id="KW-0479">Metal-binding</keyword>
<comment type="similarity">
    <text evidence="4">Belongs to the NLRP family.</text>
</comment>
<keyword evidence="18" id="KW-0395">Inflammatory response</keyword>
<dbReference type="PROSITE" id="PS01000">
    <property type="entry name" value="SDH_CYT_1"/>
    <property type="match status" value="1"/>
</dbReference>
<keyword evidence="14" id="KW-0832">Ubl conjugation</keyword>
<dbReference type="InterPro" id="IPR027417">
    <property type="entry name" value="P-loop_NTPase"/>
</dbReference>
<dbReference type="GO" id="GO:0006099">
    <property type="term" value="P:tricarboxylic acid cycle"/>
    <property type="evidence" value="ECO:0007669"/>
    <property type="project" value="InterPro"/>
</dbReference>
<dbReference type="GO" id="GO:0046872">
    <property type="term" value="F:metal ion binding"/>
    <property type="evidence" value="ECO:0007669"/>
    <property type="project" value="UniProtKB-KW"/>
</dbReference>
<evidence type="ECO:0000256" key="1">
    <source>
        <dbReference type="ARBA" id="ARBA00004110"/>
    </source>
</evidence>
<keyword evidence="13" id="KW-0067">ATP-binding</keyword>
<dbReference type="Pfam" id="PF17776">
    <property type="entry name" value="NLRC4_HD2"/>
    <property type="match status" value="1"/>
</dbReference>
<keyword evidence="11" id="KW-0677">Repeat</keyword>
<dbReference type="CDD" id="cd03499">
    <property type="entry name" value="SQR_TypeC_SdhC"/>
    <property type="match status" value="1"/>
</dbReference>
<evidence type="ECO:0000256" key="14">
    <source>
        <dbReference type="ARBA" id="ARBA00022843"/>
    </source>
</evidence>
<dbReference type="InterPro" id="IPR000701">
    <property type="entry name" value="SuccDH_FuR_B_TM-su"/>
</dbReference>
<keyword evidence="19" id="KW-1271">Inflammasome</keyword>
<dbReference type="InterPro" id="IPR001611">
    <property type="entry name" value="Leu-rich_rpt"/>
</dbReference>
<evidence type="ECO:0000256" key="3">
    <source>
        <dbReference type="ARBA" id="ARBA00005163"/>
    </source>
</evidence>
<evidence type="ECO:0000256" key="18">
    <source>
        <dbReference type="ARBA" id="ARBA00023198"/>
    </source>
</evidence>
<evidence type="ECO:0000256" key="22">
    <source>
        <dbReference type="SAM" id="MobiDB-lite"/>
    </source>
</evidence>
<keyword evidence="8" id="KW-0349">Heme</keyword>
<dbReference type="Pfam" id="PF01127">
    <property type="entry name" value="Sdh_cyt"/>
    <property type="match status" value="1"/>
</dbReference>
<evidence type="ECO:0000256" key="17">
    <source>
        <dbReference type="ARBA" id="ARBA00023136"/>
    </source>
</evidence>
<dbReference type="PANTHER" id="PTHR45690">
    <property type="entry name" value="NACHT, LRR AND PYD DOMAINS-CONTAINING PROTEIN 12"/>
    <property type="match status" value="1"/>
</dbReference>
<protein>
    <recommendedName>
        <fullName evidence="6">Succinate dehydrogenase cytochrome b560 subunit, mitochondrial</fullName>
    </recommendedName>
    <alternativeName>
        <fullName evidence="20">Malate dehydrogenase [quinone] cytochrome b560 subunit</fullName>
    </alternativeName>
</protein>
<evidence type="ECO:0000256" key="21">
    <source>
        <dbReference type="ARBA" id="ARBA00045847"/>
    </source>
</evidence>
<dbReference type="InterPro" id="IPR007111">
    <property type="entry name" value="NACHT_NTPase"/>
</dbReference>
<evidence type="ECO:0000256" key="19">
    <source>
        <dbReference type="ARBA" id="ARBA00023233"/>
    </source>
</evidence>
<comment type="subunit">
    <text evidence="5">Component of complex II composed of four subunits: the flavoprotein (FP) SDHA, iron-sulfur protein (IP) SDHB, and a cytochrome b560 composed of SDHC and SDHD.</text>
</comment>
<gene>
    <name evidence="24" type="ORF">UY3_00304</name>
</gene>
<dbReference type="SUPFAM" id="SSF52540">
    <property type="entry name" value="P-loop containing nucleoside triphosphate hydrolases"/>
    <property type="match status" value="1"/>
</dbReference>
<evidence type="ECO:0000256" key="12">
    <source>
        <dbReference type="ARBA" id="ARBA00022741"/>
    </source>
</evidence>
<evidence type="ECO:0000259" key="23">
    <source>
        <dbReference type="PROSITE" id="PS50837"/>
    </source>
</evidence>
<dbReference type="SMART" id="SM00368">
    <property type="entry name" value="LRR_RI"/>
    <property type="match status" value="5"/>
</dbReference>
<evidence type="ECO:0000256" key="16">
    <source>
        <dbReference type="ARBA" id="ARBA00023004"/>
    </source>
</evidence>
<evidence type="ECO:0000313" key="24">
    <source>
        <dbReference type="EMBL" id="EMP42426.1"/>
    </source>
</evidence>
<dbReference type="InterPro" id="IPR032675">
    <property type="entry name" value="LRR_dom_sf"/>
</dbReference>